<name>A0A5A7S5Y6_9NOCA</name>
<dbReference type="InterPro" id="IPR036890">
    <property type="entry name" value="HATPase_C_sf"/>
</dbReference>
<keyword evidence="1" id="KW-0418">Kinase</keyword>
<keyword evidence="1" id="KW-0808">Transferase</keyword>
<dbReference type="InterPro" id="IPR050267">
    <property type="entry name" value="Anti-sigma-factor_SerPK"/>
</dbReference>
<evidence type="ECO:0000256" key="2">
    <source>
        <dbReference type="SAM" id="MobiDB-lite"/>
    </source>
</evidence>
<keyword evidence="5" id="KW-1185">Reference proteome</keyword>
<gene>
    <name evidence="4" type="ORF">FOY51_25025</name>
</gene>
<accession>A0A5A7S5Y6</accession>
<dbReference type="CDD" id="cd16936">
    <property type="entry name" value="HATPase_RsbW-like"/>
    <property type="match status" value="1"/>
</dbReference>
<dbReference type="OrthoDB" id="5184914at2"/>
<dbReference type="PANTHER" id="PTHR35526:SF3">
    <property type="entry name" value="ANTI-SIGMA-F FACTOR RSBW"/>
    <property type="match status" value="1"/>
</dbReference>
<dbReference type="AlphaFoldDB" id="A0A5A7S5Y6"/>
<organism evidence="4 5">
    <name type="scientific">Antrihabitans cavernicola</name>
    <dbReference type="NCBI Taxonomy" id="2495913"/>
    <lineage>
        <taxon>Bacteria</taxon>
        <taxon>Bacillati</taxon>
        <taxon>Actinomycetota</taxon>
        <taxon>Actinomycetes</taxon>
        <taxon>Mycobacteriales</taxon>
        <taxon>Nocardiaceae</taxon>
        <taxon>Antrihabitans</taxon>
    </lineage>
</organism>
<evidence type="ECO:0000313" key="5">
    <source>
        <dbReference type="Proteomes" id="UP000322244"/>
    </source>
</evidence>
<keyword evidence="4" id="KW-0547">Nucleotide-binding</keyword>
<proteinExistence type="predicted"/>
<reference evidence="4 5" key="1">
    <citation type="submission" date="2019-07" db="EMBL/GenBank/DDBJ databases">
        <title>Rhodococcus cavernicolus sp. nov., isolated from a cave.</title>
        <authorList>
            <person name="Lee S.D."/>
        </authorList>
    </citation>
    <scope>NUCLEOTIDE SEQUENCE [LARGE SCALE GENOMIC DNA]</scope>
    <source>
        <strain evidence="4 5">C1-24</strain>
    </source>
</reference>
<protein>
    <submittedName>
        <fullName evidence="4">ATP-binding protein</fullName>
    </submittedName>
</protein>
<dbReference type="SUPFAM" id="SSF55874">
    <property type="entry name" value="ATPase domain of HSP90 chaperone/DNA topoisomerase II/histidine kinase"/>
    <property type="match status" value="1"/>
</dbReference>
<keyword evidence="1" id="KW-0723">Serine/threonine-protein kinase</keyword>
<dbReference type="GO" id="GO:0005524">
    <property type="term" value="F:ATP binding"/>
    <property type="evidence" value="ECO:0007669"/>
    <property type="project" value="UniProtKB-KW"/>
</dbReference>
<comment type="caution">
    <text evidence="4">The sequence shown here is derived from an EMBL/GenBank/DDBJ whole genome shotgun (WGS) entry which is preliminary data.</text>
</comment>
<sequence>MSEVADNSTSGTADVASSGSWSTEATPTGAAVLRKALTFWLSTNFDLSRERLSDIALAANEALANVVEHAYGITEDLPLVELDVMHDTDSGRIVVTVTDRGHWRIPAADPLHLRGRGLPLMKALASDVVFDKADSGTRVRLTWEIERAR</sequence>
<evidence type="ECO:0000259" key="3">
    <source>
        <dbReference type="Pfam" id="PF13581"/>
    </source>
</evidence>
<dbReference type="Gene3D" id="3.30.565.10">
    <property type="entry name" value="Histidine kinase-like ATPase, C-terminal domain"/>
    <property type="match status" value="1"/>
</dbReference>
<keyword evidence="4" id="KW-0067">ATP-binding</keyword>
<dbReference type="Proteomes" id="UP000322244">
    <property type="component" value="Unassembled WGS sequence"/>
</dbReference>
<dbReference type="GO" id="GO:0004674">
    <property type="term" value="F:protein serine/threonine kinase activity"/>
    <property type="evidence" value="ECO:0007669"/>
    <property type="project" value="UniProtKB-KW"/>
</dbReference>
<feature type="region of interest" description="Disordered" evidence="2">
    <location>
        <begin position="1"/>
        <end position="23"/>
    </location>
</feature>
<dbReference type="EMBL" id="VLNY01000022">
    <property type="protein sequence ID" value="KAA0017366.1"/>
    <property type="molecule type" value="Genomic_DNA"/>
</dbReference>
<feature type="domain" description="Histidine kinase/HSP90-like ATPase" evidence="3">
    <location>
        <begin position="24"/>
        <end position="143"/>
    </location>
</feature>
<dbReference type="PANTHER" id="PTHR35526">
    <property type="entry name" value="ANTI-SIGMA-F FACTOR RSBW-RELATED"/>
    <property type="match status" value="1"/>
</dbReference>
<dbReference type="Pfam" id="PF13581">
    <property type="entry name" value="HATPase_c_2"/>
    <property type="match status" value="1"/>
</dbReference>
<evidence type="ECO:0000313" key="4">
    <source>
        <dbReference type="EMBL" id="KAA0017366.1"/>
    </source>
</evidence>
<dbReference type="InterPro" id="IPR003594">
    <property type="entry name" value="HATPase_dom"/>
</dbReference>
<evidence type="ECO:0000256" key="1">
    <source>
        <dbReference type="ARBA" id="ARBA00022527"/>
    </source>
</evidence>
<dbReference type="RefSeq" id="WP_149432996.1">
    <property type="nucleotide sequence ID" value="NZ_VLNY01000022.1"/>
</dbReference>